<dbReference type="SMART" id="SM01346">
    <property type="entry name" value="DUF3385"/>
    <property type="match status" value="1"/>
</dbReference>
<dbReference type="InterPro" id="IPR000403">
    <property type="entry name" value="PI3/4_kinase_cat_dom"/>
</dbReference>
<dbReference type="EC" id="2.7.11.1" evidence="5"/>
<dbReference type="SUPFAM" id="SSF48371">
    <property type="entry name" value="ARM repeat"/>
    <property type="match status" value="2"/>
</dbReference>
<dbReference type="Proteomes" id="UP001470230">
    <property type="component" value="Unassembled WGS sequence"/>
</dbReference>
<feature type="domain" description="PI3K/PI4K catalytic" evidence="7">
    <location>
        <begin position="1978"/>
        <end position="2296"/>
    </location>
</feature>
<protein>
    <recommendedName>
        <fullName evidence="5">Serine/threonine-protein kinase TOR</fullName>
        <ecNumber evidence="5">2.7.11.1</ecNumber>
    </recommendedName>
</protein>
<dbReference type="InterPro" id="IPR009076">
    <property type="entry name" value="FRB_dom"/>
</dbReference>
<dbReference type="Pfam" id="PF00454">
    <property type="entry name" value="PI3_PI4_kinase"/>
    <property type="match status" value="1"/>
</dbReference>
<evidence type="ECO:0000256" key="4">
    <source>
        <dbReference type="ARBA" id="ARBA00048679"/>
    </source>
</evidence>
<feature type="compositionally biased region" description="Basic and acidic residues" evidence="6">
    <location>
        <begin position="1883"/>
        <end position="1892"/>
    </location>
</feature>
<reference evidence="10 11" key="1">
    <citation type="submission" date="2024-04" db="EMBL/GenBank/DDBJ databases">
        <title>Tritrichomonas musculus Genome.</title>
        <authorList>
            <person name="Alves-Ferreira E."/>
            <person name="Grigg M."/>
            <person name="Lorenzi H."/>
            <person name="Galac M."/>
        </authorList>
    </citation>
    <scope>NUCLEOTIDE SEQUENCE [LARGE SCALE GENOMIC DNA]</scope>
    <source>
        <strain evidence="10 11">EAF2021</strain>
    </source>
</reference>
<evidence type="ECO:0000256" key="5">
    <source>
        <dbReference type="RuleBase" id="RU364109"/>
    </source>
</evidence>
<evidence type="ECO:0000256" key="1">
    <source>
        <dbReference type="ARBA" id="ARBA00011031"/>
    </source>
</evidence>
<evidence type="ECO:0000259" key="8">
    <source>
        <dbReference type="PROSITE" id="PS51189"/>
    </source>
</evidence>
<keyword evidence="5" id="KW-0067">ATP-binding</keyword>
<dbReference type="InterPro" id="IPR011989">
    <property type="entry name" value="ARM-like"/>
</dbReference>
<feature type="domain" description="FATC" evidence="9">
    <location>
        <begin position="2359"/>
        <end position="2391"/>
    </location>
</feature>
<keyword evidence="2" id="KW-0677">Repeat</keyword>
<dbReference type="InterPro" id="IPR024585">
    <property type="entry name" value="mTOR_dom"/>
</dbReference>
<evidence type="ECO:0000313" key="10">
    <source>
        <dbReference type="EMBL" id="KAK8863769.1"/>
    </source>
</evidence>
<dbReference type="InterPro" id="IPR014009">
    <property type="entry name" value="PIK_FAT"/>
</dbReference>
<dbReference type="SMART" id="SM00146">
    <property type="entry name" value="PI3Kc"/>
    <property type="match status" value="1"/>
</dbReference>
<gene>
    <name evidence="10" type="ORF">M9Y10_011459</name>
</gene>
<evidence type="ECO:0000259" key="7">
    <source>
        <dbReference type="PROSITE" id="PS50290"/>
    </source>
</evidence>
<feature type="region of interest" description="Disordered" evidence="6">
    <location>
        <begin position="2266"/>
        <end position="2289"/>
    </location>
</feature>
<feature type="region of interest" description="Disordered" evidence="6">
    <location>
        <begin position="1883"/>
        <end position="1913"/>
    </location>
</feature>
<keyword evidence="5" id="KW-0723">Serine/threonine-protein kinase</keyword>
<dbReference type="PROSITE" id="PS51190">
    <property type="entry name" value="FATC"/>
    <property type="match status" value="1"/>
</dbReference>
<comment type="catalytic activity">
    <reaction evidence="4">
        <text>L-seryl-[protein] + ATP = O-phospho-L-seryl-[protein] + ADP + H(+)</text>
        <dbReference type="Rhea" id="RHEA:17989"/>
        <dbReference type="Rhea" id="RHEA-COMP:9863"/>
        <dbReference type="Rhea" id="RHEA-COMP:11604"/>
        <dbReference type="ChEBI" id="CHEBI:15378"/>
        <dbReference type="ChEBI" id="CHEBI:29999"/>
        <dbReference type="ChEBI" id="CHEBI:30616"/>
        <dbReference type="ChEBI" id="CHEBI:83421"/>
        <dbReference type="ChEBI" id="CHEBI:456216"/>
        <dbReference type="EC" id="2.7.11.1"/>
    </reaction>
</comment>
<dbReference type="InterPro" id="IPR036940">
    <property type="entry name" value="PI3/4_kinase_cat_sf"/>
</dbReference>
<keyword evidence="5" id="KW-0808">Transferase</keyword>
<evidence type="ECO:0000256" key="6">
    <source>
        <dbReference type="SAM" id="MobiDB-lite"/>
    </source>
</evidence>
<organism evidence="10 11">
    <name type="scientific">Tritrichomonas musculus</name>
    <dbReference type="NCBI Taxonomy" id="1915356"/>
    <lineage>
        <taxon>Eukaryota</taxon>
        <taxon>Metamonada</taxon>
        <taxon>Parabasalia</taxon>
        <taxon>Tritrichomonadida</taxon>
        <taxon>Tritrichomonadidae</taxon>
        <taxon>Tritrichomonas</taxon>
    </lineage>
</organism>
<dbReference type="InterPro" id="IPR003151">
    <property type="entry name" value="PIK-rel_kinase_FAT"/>
</dbReference>
<accession>A0ABR2IKJ3</accession>
<dbReference type="PROSITE" id="PS50290">
    <property type="entry name" value="PI3_4_KINASE_3"/>
    <property type="match status" value="1"/>
</dbReference>
<dbReference type="SMART" id="SM01343">
    <property type="entry name" value="FATC"/>
    <property type="match status" value="1"/>
</dbReference>
<dbReference type="Pfam" id="PF02260">
    <property type="entry name" value="FATC"/>
    <property type="match status" value="1"/>
</dbReference>
<proteinExistence type="inferred from homology"/>
<dbReference type="PANTHER" id="PTHR11139:SF9">
    <property type="entry name" value="SERINE_THREONINE-PROTEIN KINASE MTOR"/>
    <property type="match status" value="1"/>
</dbReference>
<dbReference type="Gene3D" id="3.30.1010.10">
    <property type="entry name" value="Phosphatidylinositol 3-kinase Catalytic Subunit, Chain A, domain 4"/>
    <property type="match status" value="1"/>
</dbReference>
<comment type="catalytic activity">
    <reaction evidence="3 5">
        <text>L-threonyl-[protein] + ATP = O-phospho-L-threonyl-[protein] + ADP + H(+)</text>
        <dbReference type="Rhea" id="RHEA:46608"/>
        <dbReference type="Rhea" id="RHEA-COMP:11060"/>
        <dbReference type="Rhea" id="RHEA-COMP:11605"/>
        <dbReference type="ChEBI" id="CHEBI:15378"/>
        <dbReference type="ChEBI" id="CHEBI:30013"/>
        <dbReference type="ChEBI" id="CHEBI:30616"/>
        <dbReference type="ChEBI" id="CHEBI:61977"/>
        <dbReference type="ChEBI" id="CHEBI:456216"/>
        <dbReference type="EC" id="2.7.11.1"/>
    </reaction>
</comment>
<dbReference type="InterPro" id="IPR003152">
    <property type="entry name" value="FATC_dom"/>
</dbReference>
<keyword evidence="5" id="KW-0547">Nucleotide-binding</keyword>
<dbReference type="SMART" id="SM01345">
    <property type="entry name" value="Rapamycin_bind"/>
    <property type="match status" value="1"/>
</dbReference>
<dbReference type="InterPro" id="IPR011009">
    <property type="entry name" value="Kinase-like_dom_sf"/>
</dbReference>
<feature type="region of interest" description="Disordered" evidence="6">
    <location>
        <begin position="1578"/>
        <end position="1611"/>
    </location>
</feature>
<dbReference type="CDD" id="cd05169">
    <property type="entry name" value="PIKKc_TOR"/>
    <property type="match status" value="1"/>
</dbReference>
<dbReference type="Gene3D" id="1.20.120.150">
    <property type="entry name" value="FKBP12-rapamycin binding domain"/>
    <property type="match status" value="1"/>
</dbReference>
<keyword evidence="11" id="KW-1185">Reference proteome</keyword>
<dbReference type="InterPro" id="IPR016024">
    <property type="entry name" value="ARM-type_fold"/>
</dbReference>
<sequence length="2391" mass="273255">MSNTKLTEFVNSYLDIVRKLSKSLSKSDKMRAVIGCLSLHRFGYRDFTDLSTTFDRTIPQTEPEYVAFTSYAAGELTLHPSQEQSRYVQHLLERSLGWIRGSGRRARPLAAAQMIKSLAVNAGNNIVSFLPQFQTSVWLLLKQRSIAVLEATASLIKNLTISVIRYARADLEDYLSFYTQICLRLLSYGSYIRMYAALIIIEQFVTLQPGFYLKLIISLYTTIIDVTAHAPPHLRSAAYVTISCFAEINPKLFIDTIAPDLFEITPDLLRLYPSDIVRALIMLMKSIPEWMKEKIPELIQFVIDLLETNAFPHSLSVPSSLPHSPPNPNMKELSPRIFEDSALNLLGQIVTIFGKDAFPLNNDLLTKMAALKMSEAYIFCFTSLSKIEGAVPIDLFKKSVINKIQIELKGKNADLALKFISDLPPTLFEGNSGSPKVLDWIQSTYVSGDVKTRCETTAAIFQVLKICKPEDYKKILLESLNIAVFDESQKVRCSVLRVIKDHCNKELGEPENIKFLEIYANDEDQEVRKIAFQILAKLADFNPLYVSAITRSSLVDYFFTIRHVNSIRQRANIIETLPDLIQAASVAIKTYSSGLIEIIMEILSKHRCNISYTNFLEKEAENTILIRVIYSLSLLAPLDVELVSLYADELFLLVCDFLINTENRKLALAILDLFQVLYTAPASCLAYRQKAPMIFSVCSKYLAKTNSRKIRMAILMVVGLIGVMEVHQQPMPKTLAAPENIDPDLARQFFNPSRDSDDQFDDVYLLQNQEMNDTYYSSFCARALLEVFNDESLKEYYHDAIDALVEVLRRPRMSILNLFDCFCSRILTVMEGIESNSELVYYIQMFTKLISTSTNNTAPFLARTMQLINRRFCKELQNEFLDMIIAFLTSVRDAFSPFASDTVCLLISCLDDSMMSDIEASKKVLKAFSIVGLYADDLLYLIVPKICDTILCDQTLTEVKIMSFISLSTIARSSDLFPSLSILVRAISYGIHRFNDQSMKNAAMQLVYILLKVYGKMFLTSANPLFILIKRKKLETLELRRLINEVNQGKYGDSFKPLENEISEDEEVVDNDEKEEKPYVFSADVIVARVVTLNLGASHLVDTWLHSFIGTLIISSPSSIIRACSPMSNLHYPFALKLFKPAFFSCFKIMKKRNRLQIINTFRQLLNSTDCSENVVREIIDLIVFMDKVEMPLSIPNDDVIRASIRYGHLAYALRLQQKMFEKEMDNELLINHLIDIFVQLSDWPNAIGVWKKSKLSNRSDVNRIEIMAKLHMWDKVESFYRNRFEEYNDFDALQLLAESLASTAKWESLFNLYKDITSKSASLGPQDTVQAAQYFAEASMHLGQWEVLDEILKSAPDDNERVLIISAINEIHKGNFDQSNDIIERGFSLLASSPITLWSDNQQINQKTMLIAQEFMEITELNRWMKSNSSEERTRIEETWKERMKTVPHNFDIWFALLANRIAITNIIKDDIINLFQMKSITLGTKIHNNAFDVMFPHFNFNDAPDYHKICYIVSRYSIGDKQEAIKMMGDLAKRTTGPLNTQCHYFYATWLIENDESIECQRLAYKHLKQVVIEKNHQRSASEKQRKRVRRFSNPSVDSSTTSISGNTNFKSSHRTYSISEKGGLRLSTQVIRSLTTDISNVDSLRKWAEVNNSLAQAEKSDPSQITKYVTNAIDALTQCAEISPSFPDVVQLLNLFFEHANHPDVFNSTAHACIERLHPKLLLQASPQLLIQLSHNTPAVATFVHDILFNLLCNHYHDLIFSIIVMKFSKNYRRARAADGLLKEFHEIMPQEYEEVELIRRALLKAAVTWSEKILQRIQDAHDHFHRNKIDEMVATLHSILILTSKPRCEMEYQFLEQYSDMLTSLNRIISSYNSKDSVRQLSDAHESSDSSESEGSNKRSDASDDDDECNQGNCIQQMASWCRKMNESLCEDLKSIHVIQLSSISPQLCQKTHFSLAVAGTYRPGKPIVRIKYFVGQYNVYMTKQQPKDVVVMGEDGNYYQYLLKGHEDLRLDERIMQFFRLINSFLKKETGFQSNLIEAMTVIPLSMSHGLVQWIRGTDTLRNVVQQYRTIHNKDPLQEYVMLDKLSTKSFDLLLPIQKVQVIEKVFQEVPDNDLADFFWLKAESAEMWLKQTNTFSITTGMTSIVCYIIGLGDRHPSNLLIDKITGKVIHIDFGDCFERAANRPFLPEVVPFRLTRMMVRALGPAGVDGLFKSSFINMSNVLRDNKRVLVMVLAIFVHEPLIDPETFDEQETVQTPPVQAYHKPLPLPLPPSDAKNNAKKKFKKKNGDIVDSMEEDENDYEIGQKKFLSTAATGSVIDKGRVYMVDDTNAQSSVEMRNRVRQKLNGNDFGDDVSLSVEDQATRLIHDATSIYNISKMYSGWCPFW</sequence>
<dbReference type="InterPro" id="IPR050517">
    <property type="entry name" value="DDR_Repair_Kinase"/>
</dbReference>
<feature type="domain" description="FAT" evidence="8">
    <location>
        <begin position="1199"/>
        <end position="1772"/>
    </location>
</feature>
<dbReference type="PANTHER" id="PTHR11139">
    <property type="entry name" value="ATAXIA TELANGIECTASIA MUTATED ATM -RELATED"/>
    <property type="match status" value="1"/>
</dbReference>
<dbReference type="Pfam" id="PF02259">
    <property type="entry name" value="FAT"/>
    <property type="match status" value="1"/>
</dbReference>
<dbReference type="Pfam" id="PF11865">
    <property type="entry name" value="mTOR_dom"/>
    <property type="match status" value="1"/>
</dbReference>
<dbReference type="Pfam" id="PF08771">
    <property type="entry name" value="FRB_dom"/>
    <property type="match status" value="1"/>
</dbReference>
<dbReference type="SUPFAM" id="SSF56112">
    <property type="entry name" value="Protein kinase-like (PK-like)"/>
    <property type="match status" value="1"/>
</dbReference>
<dbReference type="PROSITE" id="PS51189">
    <property type="entry name" value="FAT"/>
    <property type="match status" value="1"/>
</dbReference>
<comment type="similarity">
    <text evidence="1 5">Belongs to the PI3/PI4-kinase family.</text>
</comment>
<feature type="compositionally biased region" description="Polar residues" evidence="6">
    <location>
        <begin position="1595"/>
        <end position="1611"/>
    </location>
</feature>
<name>A0ABR2IKJ3_9EUKA</name>
<evidence type="ECO:0000259" key="9">
    <source>
        <dbReference type="PROSITE" id="PS51190"/>
    </source>
</evidence>
<dbReference type="Gene3D" id="1.10.1070.11">
    <property type="entry name" value="Phosphatidylinositol 3-/4-kinase, catalytic domain"/>
    <property type="match status" value="1"/>
</dbReference>
<dbReference type="EMBL" id="JAPFFF010000017">
    <property type="protein sequence ID" value="KAK8863769.1"/>
    <property type="molecule type" value="Genomic_DNA"/>
</dbReference>
<evidence type="ECO:0000313" key="11">
    <source>
        <dbReference type="Proteomes" id="UP001470230"/>
    </source>
</evidence>
<comment type="caution">
    <text evidence="10">The sequence shown here is derived from an EMBL/GenBank/DDBJ whole genome shotgun (WGS) entry which is preliminary data.</text>
</comment>
<dbReference type="InterPro" id="IPR036738">
    <property type="entry name" value="FRB_sf"/>
</dbReference>
<dbReference type="Gene3D" id="1.25.10.10">
    <property type="entry name" value="Leucine-rich Repeat Variant"/>
    <property type="match status" value="2"/>
</dbReference>
<dbReference type="InterPro" id="IPR026683">
    <property type="entry name" value="TOR_cat"/>
</dbReference>
<keyword evidence="5" id="KW-0418">Kinase</keyword>
<evidence type="ECO:0000256" key="3">
    <source>
        <dbReference type="ARBA" id="ARBA00047899"/>
    </source>
</evidence>
<evidence type="ECO:0000256" key="2">
    <source>
        <dbReference type="ARBA" id="ARBA00022737"/>
    </source>
</evidence>